<evidence type="ECO:0000256" key="1">
    <source>
        <dbReference type="SAM" id="Phobius"/>
    </source>
</evidence>
<gene>
    <name evidence="3" type="ORF">BpJC7_24260</name>
</gene>
<protein>
    <submittedName>
        <fullName evidence="3">Hydantoin utilization protein A</fullName>
    </submittedName>
</protein>
<keyword evidence="1" id="KW-0472">Membrane</keyword>
<feature type="transmembrane region" description="Helical" evidence="1">
    <location>
        <begin position="45"/>
        <end position="68"/>
    </location>
</feature>
<feature type="transmembrane region" description="Helical" evidence="1">
    <location>
        <begin position="118"/>
        <end position="139"/>
    </location>
</feature>
<dbReference type="PANTHER" id="PTHR33876:SF4">
    <property type="entry name" value="CHLOROPLAST PROTEIN FOR GROWTH AND FERTILITY 2"/>
    <property type="match status" value="1"/>
</dbReference>
<feature type="transmembrane region" description="Helical" evidence="1">
    <location>
        <begin position="80"/>
        <end position="98"/>
    </location>
</feature>
<accession>A0A5J4JGB9</accession>
<feature type="domain" description="Urease accessory protein UreH-like transmembrane" evidence="2">
    <location>
        <begin position="81"/>
        <end position="202"/>
    </location>
</feature>
<dbReference type="RefSeq" id="WP_151680826.1">
    <property type="nucleotide sequence ID" value="NZ_BKZP01000028.1"/>
</dbReference>
<dbReference type="EMBL" id="BKZQ01000036">
    <property type="protein sequence ID" value="GER71123.1"/>
    <property type="molecule type" value="Genomic_DNA"/>
</dbReference>
<organism evidence="3 4">
    <name type="scientific">Weizmannia acidilactici</name>
    <dbReference type="NCBI Taxonomy" id="2607726"/>
    <lineage>
        <taxon>Bacteria</taxon>
        <taxon>Bacillati</taxon>
        <taxon>Bacillota</taxon>
        <taxon>Bacilli</taxon>
        <taxon>Bacillales</taxon>
        <taxon>Bacillaceae</taxon>
        <taxon>Heyndrickxia</taxon>
    </lineage>
</organism>
<comment type="caution">
    <text evidence="3">The sequence shown here is derived from an EMBL/GenBank/DDBJ whole genome shotgun (WGS) entry which is preliminary data.</text>
</comment>
<evidence type="ECO:0000313" key="3">
    <source>
        <dbReference type="EMBL" id="GER71123.1"/>
    </source>
</evidence>
<keyword evidence="1" id="KW-0812">Transmembrane</keyword>
<reference evidence="3 4" key="1">
    <citation type="submission" date="2019-09" db="EMBL/GenBank/DDBJ databases">
        <title>Draft genome sequence of Bacillus sp. JC-7.</title>
        <authorList>
            <person name="Tanaka N."/>
            <person name="Shiwa Y."/>
            <person name="Fujita N."/>
            <person name="Tanasupawat S."/>
        </authorList>
    </citation>
    <scope>NUCLEOTIDE SEQUENCE [LARGE SCALE GENOMIC DNA]</scope>
    <source>
        <strain evidence="3 4">JC-7</strain>
    </source>
</reference>
<keyword evidence="4" id="KW-1185">Reference proteome</keyword>
<dbReference type="Proteomes" id="UP000391919">
    <property type="component" value="Unassembled WGS sequence"/>
</dbReference>
<dbReference type="InterPro" id="IPR052776">
    <property type="entry name" value="Chloro_ReproSupport/MetalTrans"/>
</dbReference>
<name>A0A5J4JGB9_9BACI</name>
<dbReference type="AlphaFoldDB" id="A0A5J4JGB9"/>
<sequence>MDAIDLFSVLALGFLLGMKHALEPDHLIAVSTIVCRSKKWWKSSLAGVFWGIGHTSMLLLVGLALMLLKTEMAEKWSLSFECLVGLVIIYFGASAFLSAKRLHEAGHVHPHASEKLSYFKTLLIGLIHGLAGSGAMVLLTMSTVDGLWQGMLYILFFGAGTVLGMLCFTTLIGIPFTFSSGRLSLNKRLVQATGVISVLFGLHYIYKLMVTDGLLELWSR</sequence>
<feature type="transmembrane region" description="Helical" evidence="1">
    <location>
        <begin position="188"/>
        <end position="206"/>
    </location>
</feature>
<evidence type="ECO:0000259" key="2">
    <source>
        <dbReference type="Pfam" id="PF13386"/>
    </source>
</evidence>
<dbReference type="PANTHER" id="PTHR33876">
    <property type="entry name" value="UNNAMED PRODUCT"/>
    <property type="match status" value="1"/>
</dbReference>
<proteinExistence type="predicted"/>
<keyword evidence="1" id="KW-1133">Transmembrane helix</keyword>
<evidence type="ECO:0000313" key="4">
    <source>
        <dbReference type="Proteomes" id="UP000391919"/>
    </source>
</evidence>
<dbReference type="Pfam" id="PF13386">
    <property type="entry name" value="DsbD_2"/>
    <property type="match status" value="1"/>
</dbReference>
<feature type="transmembrane region" description="Helical" evidence="1">
    <location>
        <begin position="151"/>
        <end position="176"/>
    </location>
</feature>
<dbReference type="InterPro" id="IPR039447">
    <property type="entry name" value="UreH-like_TM_dom"/>
</dbReference>